<dbReference type="PANTHER" id="PTHR45811:SF33">
    <property type="entry name" value="HEAVY METAL-ASSOCIATED ISOPRENYLATED PLANT PROTEIN 2-RELATED"/>
    <property type="match status" value="1"/>
</dbReference>
<keyword evidence="3" id="KW-0479">Metal-binding</keyword>
<dbReference type="GO" id="GO:0046872">
    <property type="term" value="F:metal ion binding"/>
    <property type="evidence" value="ECO:0007669"/>
    <property type="project" value="UniProtKB-KW"/>
</dbReference>
<dbReference type="GO" id="GO:0009626">
    <property type="term" value="P:plant-type hypersensitive response"/>
    <property type="evidence" value="ECO:0007669"/>
    <property type="project" value="UniProtKB-KW"/>
</dbReference>
<keyword evidence="9" id="KW-1185">Reference proteome</keyword>
<name>A0AAV3PIT5_LITER</name>
<proteinExistence type="inferred from homology"/>
<accession>A0AAV3PIT5</accession>
<keyword evidence="2" id="KW-0488">Methylation</keyword>
<comment type="subcellular location">
    <subcellularLocation>
        <location evidence="1">Membrane</location>
        <topology evidence="1">Peripheral membrane protein</topology>
    </subcellularLocation>
</comment>
<evidence type="ECO:0000256" key="4">
    <source>
        <dbReference type="ARBA" id="ARBA00023288"/>
    </source>
</evidence>
<protein>
    <recommendedName>
        <fullName evidence="7">HMA domain-containing protein</fullName>
    </recommendedName>
</protein>
<evidence type="ECO:0000259" key="7">
    <source>
        <dbReference type="PROSITE" id="PS50846"/>
    </source>
</evidence>
<dbReference type="InterPro" id="IPR051863">
    <property type="entry name" value="HIPP"/>
</dbReference>
<dbReference type="SUPFAM" id="SSF55008">
    <property type="entry name" value="HMA, heavy metal-associated domain"/>
    <property type="match status" value="1"/>
</dbReference>
<dbReference type="InterPro" id="IPR006121">
    <property type="entry name" value="HMA_dom"/>
</dbReference>
<organism evidence="8 9">
    <name type="scientific">Lithospermum erythrorhizon</name>
    <name type="common">Purple gromwell</name>
    <name type="synonym">Lithospermum officinale var. erythrorhizon</name>
    <dbReference type="NCBI Taxonomy" id="34254"/>
    <lineage>
        <taxon>Eukaryota</taxon>
        <taxon>Viridiplantae</taxon>
        <taxon>Streptophyta</taxon>
        <taxon>Embryophyta</taxon>
        <taxon>Tracheophyta</taxon>
        <taxon>Spermatophyta</taxon>
        <taxon>Magnoliopsida</taxon>
        <taxon>eudicotyledons</taxon>
        <taxon>Gunneridae</taxon>
        <taxon>Pentapetalae</taxon>
        <taxon>asterids</taxon>
        <taxon>lamiids</taxon>
        <taxon>Boraginales</taxon>
        <taxon>Boraginaceae</taxon>
        <taxon>Boraginoideae</taxon>
        <taxon>Lithospermeae</taxon>
        <taxon>Lithospermum</taxon>
    </lineage>
</organism>
<feature type="domain" description="HMA" evidence="7">
    <location>
        <begin position="1"/>
        <end position="64"/>
    </location>
</feature>
<reference evidence="8 9" key="1">
    <citation type="submission" date="2024-01" db="EMBL/GenBank/DDBJ databases">
        <title>The complete chloroplast genome sequence of Lithospermum erythrorhizon: insights into the phylogenetic relationship among Boraginaceae species and the maternal lineages of purple gromwells.</title>
        <authorList>
            <person name="Okada T."/>
            <person name="Watanabe K."/>
        </authorList>
    </citation>
    <scope>NUCLEOTIDE SEQUENCE [LARGE SCALE GENOMIC DNA]</scope>
</reference>
<dbReference type="AlphaFoldDB" id="A0AAV3PIT5"/>
<comment type="similarity">
    <text evidence="6">Belongs to the HIPP family.</text>
</comment>
<evidence type="ECO:0000313" key="8">
    <source>
        <dbReference type="EMBL" id="GAA0150245.1"/>
    </source>
</evidence>
<dbReference type="GO" id="GO:0016020">
    <property type="term" value="C:membrane"/>
    <property type="evidence" value="ECO:0007669"/>
    <property type="project" value="UniProtKB-SubCell"/>
</dbReference>
<dbReference type="InterPro" id="IPR036163">
    <property type="entry name" value="HMA_dom_sf"/>
</dbReference>
<evidence type="ECO:0000256" key="3">
    <source>
        <dbReference type="ARBA" id="ARBA00022723"/>
    </source>
</evidence>
<dbReference type="Proteomes" id="UP001454036">
    <property type="component" value="Unassembled WGS sequence"/>
</dbReference>
<dbReference type="Gene3D" id="3.30.70.100">
    <property type="match status" value="1"/>
</dbReference>
<gene>
    <name evidence="8" type="ORF">LIER_09228</name>
</gene>
<evidence type="ECO:0000256" key="2">
    <source>
        <dbReference type="ARBA" id="ARBA00022481"/>
    </source>
</evidence>
<evidence type="ECO:0000256" key="6">
    <source>
        <dbReference type="ARBA" id="ARBA00024045"/>
    </source>
</evidence>
<keyword evidence="5" id="KW-0636">Prenylation</keyword>
<sequence length="112" mass="12303">MKKIELKVDIHSDESRADLLKTVSKLIGIDQLSLNKEKGILTVIGDVDPVKVTKQIRKAKKRAEIISVGAPKKPCTSPSRMVMFNPCLSACSGCQVCTVVVVDPYYIRCTIV</sequence>
<evidence type="ECO:0000256" key="1">
    <source>
        <dbReference type="ARBA" id="ARBA00004170"/>
    </source>
</evidence>
<comment type="caution">
    <text evidence="8">The sequence shown here is derived from an EMBL/GenBank/DDBJ whole genome shotgun (WGS) entry which is preliminary data.</text>
</comment>
<keyword evidence="4" id="KW-0449">Lipoprotein</keyword>
<dbReference type="EMBL" id="BAABME010001552">
    <property type="protein sequence ID" value="GAA0150245.1"/>
    <property type="molecule type" value="Genomic_DNA"/>
</dbReference>
<evidence type="ECO:0000313" key="9">
    <source>
        <dbReference type="Proteomes" id="UP001454036"/>
    </source>
</evidence>
<dbReference type="PANTHER" id="PTHR45811">
    <property type="entry name" value="COPPER TRANSPORT PROTEIN FAMILY-RELATED"/>
    <property type="match status" value="1"/>
</dbReference>
<dbReference type="PROSITE" id="PS50846">
    <property type="entry name" value="HMA_2"/>
    <property type="match status" value="1"/>
</dbReference>
<dbReference type="Pfam" id="PF00403">
    <property type="entry name" value="HMA"/>
    <property type="match status" value="1"/>
</dbReference>
<evidence type="ECO:0000256" key="5">
    <source>
        <dbReference type="ARBA" id="ARBA00023289"/>
    </source>
</evidence>